<feature type="compositionally biased region" description="Pro residues" evidence="1">
    <location>
        <begin position="627"/>
        <end position="638"/>
    </location>
</feature>
<dbReference type="InterPro" id="IPR017893">
    <property type="entry name" value="DBB_domain"/>
</dbReference>
<dbReference type="AlphaFoldDB" id="A0AAD9P8S4"/>
<dbReference type="GO" id="GO:0005829">
    <property type="term" value="C:cytosol"/>
    <property type="evidence" value="ECO:0007669"/>
    <property type="project" value="TreeGrafter"/>
</dbReference>
<dbReference type="SMART" id="SM01282">
    <property type="entry name" value="DBB"/>
    <property type="match status" value="1"/>
</dbReference>
<dbReference type="InterPro" id="IPR052446">
    <property type="entry name" value="B-cell_PI3K-Signaling_Adptrs"/>
</dbReference>
<keyword evidence="4" id="KW-1185">Reference proteome</keyword>
<dbReference type="Gene3D" id="3.40.50.10140">
    <property type="entry name" value="Toll/interleukin-1 receptor homology (TIR) domain"/>
    <property type="match status" value="1"/>
</dbReference>
<reference evidence="3" key="1">
    <citation type="journal article" date="2023" name="Mol. Biol. Evol.">
        <title>Third-Generation Sequencing Reveals the Adaptive Role of the Epigenome in Three Deep-Sea Polychaetes.</title>
        <authorList>
            <person name="Perez M."/>
            <person name="Aroh O."/>
            <person name="Sun Y."/>
            <person name="Lan Y."/>
            <person name="Juniper S.K."/>
            <person name="Young C.R."/>
            <person name="Angers B."/>
            <person name="Qian P.Y."/>
        </authorList>
    </citation>
    <scope>NUCLEOTIDE SEQUENCE</scope>
    <source>
        <strain evidence="3">R07B-5</strain>
    </source>
</reference>
<name>A0AAD9P8S4_RIDPI</name>
<dbReference type="PROSITE" id="PS51376">
    <property type="entry name" value="DBB"/>
    <property type="match status" value="1"/>
</dbReference>
<comment type="caution">
    <text evidence="3">The sequence shown here is derived from an EMBL/GenBank/DDBJ whole genome shotgun (WGS) entry which is preliminary data.</text>
</comment>
<gene>
    <name evidence="3" type="ORF">NP493_85g04024</name>
</gene>
<dbReference type="PANTHER" id="PTHR16267">
    <property type="entry name" value="BANK1/PIK3AP1 FAMILY MEMBER"/>
    <property type="match status" value="1"/>
</dbReference>
<protein>
    <recommendedName>
        <fullName evidence="2">DBB domain-containing protein</fullName>
    </recommendedName>
</protein>
<feature type="domain" description="DBB" evidence="2">
    <location>
        <begin position="140"/>
        <end position="269"/>
    </location>
</feature>
<dbReference type="InterPro" id="IPR035897">
    <property type="entry name" value="Toll_tir_struct_dom_sf"/>
</dbReference>
<dbReference type="EMBL" id="JAODUO010000085">
    <property type="protein sequence ID" value="KAK2190250.1"/>
    <property type="molecule type" value="Genomic_DNA"/>
</dbReference>
<dbReference type="GO" id="GO:0005104">
    <property type="term" value="F:fibroblast growth factor receptor binding"/>
    <property type="evidence" value="ECO:0007669"/>
    <property type="project" value="TreeGrafter"/>
</dbReference>
<sequence>MFPTMGEDTQNSLISAKVIVVVASPGFVDCIQHDETRQCMIQDPTNAILFLCGLTVKDLEDSRVAQRFHQFEVWTKITHNEPLELFKRIAANVANVASKPTPSCALKAKQAATNKYVTSNGVSGDTSAATWVDPKWEFDVTPTRIRSEQQTEVVLFFHNPVADGCQLKVVVDEEKLLVRKRNPYTYCFMAPEHREGAVRAELECDGKNIGDLTLKYKCDMEKINGLIQIHLQALELICQKSRVHDLDGTLSKLFDERSGTIPVAAFENLFGMHEYATNMNLKHELPTLLHFAAKYGLKEFTSRLIDLPGALLTYSIGNKDGHCPAEIARKFDHHELANYFDTFIEMNGTLYEMIEPYMTFNIDSPCYMEMQAYYNLKVSDNSNPPIYSDTNDASAGNDVLYMDMSGGNKSMPGYVMMNRPKPRLNGPKTARQQELYEILVLLHTKQISALESQSRINMWVNKHAGGDTFKMKQKRLTDLNSELKLWSTYTRESEGYYNHSNKSEFIQYMLRQLKRQDADSEAQGDYVYSADMQPNRTPQPSDEIYTDNPTSPVSPKPTAPKPTHSKPAGPKQTTPKPVPGGGRPQPRVDIKKSMATESTMNENRPAPPLTVPKRIPAASPAKERQNPPKPPPLVPRKV</sequence>
<organism evidence="3 4">
    <name type="scientific">Ridgeia piscesae</name>
    <name type="common">Tubeworm</name>
    <dbReference type="NCBI Taxonomy" id="27915"/>
    <lineage>
        <taxon>Eukaryota</taxon>
        <taxon>Metazoa</taxon>
        <taxon>Spiralia</taxon>
        <taxon>Lophotrochozoa</taxon>
        <taxon>Annelida</taxon>
        <taxon>Polychaeta</taxon>
        <taxon>Sedentaria</taxon>
        <taxon>Canalipalpata</taxon>
        <taxon>Sabellida</taxon>
        <taxon>Siboglinidae</taxon>
        <taxon>Ridgeia</taxon>
    </lineage>
</organism>
<feature type="region of interest" description="Disordered" evidence="1">
    <location>
        <begin position="528"/>
        <end position="638"/>
    </location>
</feature>
<dbReference type="PANTHER" id="PTHR16267:SF11">
    <property type="entry name" value="STUMPS, ISOFORM E"/>
    <property type="match status" value="1"/>
</dbReference>
<evidence type="ECO:0000259" key="2">
    <source>
        <dbReference type="PROSITE" id="PS51376"/>
    </source>
</evidence>
<evidence type="ECO:0000313" key="4">
    <source>
        <dbReference type="Proteomes" id="UP001209878"/>
    </source>
</evidence>
<accession>A0AAD9P8S4</accession>
<dbReference type="GO" id="GO:0005068">
    <property type="term" value="F:transmembrane receptor protein tyrosine kinase adaptor activity"/>
    <property type="evidence" value="ECO:0007669"/>
    <property type="project" value="TreeGrafter"/>
</dbReference>
<dbReference type="Proteomes" id="UP001209878">
    <property type="component" value="Unassembled WGS sequence"/>
</dbReference>
<dbReference type="Pfam" id="PF14545">
    <property type="entry name" value="DBB"/>
    <property type="match status" value="1"/>
</dbReference>
<proteinExistence type="predicted"/>
<evidence type="ECO:0000313" key="3">
    <source>
        <dbReference type="EMBL" id="KAK2190250.1"/>
    </source>
</evidence>
<evidence type="ECO:0000256" key="1">
    <source>
        <dbReference type="SAM" id="MobiDB-lite"/>
    </source>
</evidence>